<evidence type="ECO:0000256" key="2">
    <source>
        <dbReference type="ARBA" id="ARBA00022801"/>
    </source>
</evidence>
<dbReference type="SUPFAM" id="SSF101478">
    <property type="entry name" value="ADP-ribosylglycohydrolase"/>
    <property type="match status" value="1"/>
</dbReference>
<dbReference type="Proteomes" id="UP001500102">
    <property type="component" value="Unassembled WGS sequence"/>
</dbReference>
<gene>
    <name evidence="4" type="ORF">GCM10009825_39870</name>
</gene>
<dbReference type="Gene3D" id="1.10.4080.10">
    <property type="entry name" value="ADP-ribosylation/Crystallin J1"/>
    <property type="match status" value="1"/>
</dbReference>
<comment type="similarity">
    <text evidence="1">Belongs to the ADP-ribosylglycohydrolase family.</text>
</comment>
<evidence type="ECO:0000256" key="1">
    <source>
        <dbReference type="ARBA" id="ARBA00010702"/>
    </source>
</evidence>
<evidence type="ECO:0000313" key="4">
    <source>
        <dbReference type="EMBL" id="GAA2146404.1"/>
    </source>
</evidence>
<feature type="compositionally biased region" description="Pro residues" evidence="3">
    <location>
        <begin position="8"/>
        <end position="18"/>
    </location>
</feature>
<proteinExistence type="inferred from homology"/>
<organism evidence="4 5">
    <name type="scientific">Arthrobacter humicola</name>
    <dbReference type="NCBI Taxonomy" id="409291"/>
    <lineage>
        <taxon>Bacteria</taxon>
        <taxon>Bacillati</taxon>
        <taxon>Actinomycetota</taxon>
        <taxon>Actinomycetes</taxon>
        <taxon>Micrococcales</taxon>
        <taxon>Micrococcaceae</taxon>
        <taxon>Arthrobacter</taxon>
    </lineage>
</organism>
<keyword evidence="5" id="KW-1185">Reference proteome</keyword>
<evidence type="ECO:0000313" key="5">
    <source>
        <dbReference type="Proteomes" id="UP001500102"/>
    </source>
</evidence>
<sequence>MSTEPGTTPAPAPAPGPSHSPAHGSRIHGCLLGGALGDSLGYAVEFDSISAIRARFGPAGLQDFSALDAASPFSDDTQMTLYTADGLLEALEWANDGVSADINACLWLAYLRWLGTQGVAVPASAPVQPPRWIDGQDVLKNRRAPGNACLSGLATGEMGTVQRPVNPESKGCGTVMRSAPFGLIPHLEPETVYKLSSDAASLTHGHPAARQSAGVFSLVIHALATGRGLREAAESALAQLCGGILRKGEDPDADVVSRLEAALRLAGDKPGPGDRLSPEDLVRELGEGWVAEEALAVALYAVLATAPGTGTETATAAGAAEERAEAHFRAAIAVAVNHSGDSDSTASIAGNILGAYYGEQCLPAGWLAALEAPEVIRGMASRLAAVTGS</sequence>
<comment type="caution">
    <text evidence="4">The sequence shown here is derived from an EMBL/GenBank/DDBJ whole genome shotgun (WGS) entry which is preliminary data.</text>
</comment>
<dbReference type="PANTHER" id="PTHR16222:SF24">
    <property type="entry name" value="ADP-RIBOSYLHYDROLASE ARH3"/>
    <property type="match status" value="1"/>
</dbReference>
<dbReference type="PANTHER" id="PTHR16222">
    <property type="entry name" value="ADP-RIBOSYLGLYCOHYDROLASE"/>
    <property type="match status" value="1"/>
</dbReference>
<dbReference type="Pfam" id="PF03747">
    <property type="entry name" value="ADP_ribosyl_GH"/>
    <property type="match status" value="1"/>
</dbReference>
<reference evidence="5" key="1">
    <citation type="journal article" date="2019" name="Int. J. Syst. Evol. Microbiol.">
        <title>The Global Catalogue of Microorganisms (GCM) 10K type strain sequencing project: providing services to taxonomists for standard genome sequencing and annotation.</title>
        <authorList>
            <consortium name="The Broad Institute Genomics Platform"/>
            <consortium name="The Broad Institute Genome Sequencing Center for Infectious Disease"/>
            <person name="Wu L."/>
            <person name="Ma J."/>
        </authorList>
    </citation>
    <scope>NUCLEOTIDE SEQUENCE [LARGE SCALE GENOMIC DNA]</scope>
    <source>
        <strain evidence="5">JCM 15921</strain>
    </source>
</reference>
<dbReference type="RefSeq" id="WP_344368156.1">
    <property type="nucleotide sequence ID" value="NZ_BAAAQB010000043.1"/>
</dbReference>
<evidence type="ECO:0000256" key="3">
    <source>
        <dbReference type="SAM" id="MobiDB-lite"/>
    </source>
</evidence>
<protein>
    <submittedName>
        <fullName evidence="4">ADP-ribosylglycohydrolase family protein</fullName>
    </submittedName>
</protein>
<dbReference type="EMBL" id="BAAAQB010000043">
    <property type="protein sequence ID" value="GAA2146404.1"/>
    <property type="molecule type" value="Genomic_DNA"/>
</dbReference>
<dbReference type="InterPro" id="IPR005502">
    <property type="entry name" value="Ribosyl_crysJ1"/>
</dbReference>
<name>A0ABP5LFR0_9MICC</name>
<dbReference type="InterPro" id="IPR036705">
    <property type="entry name" value="Ribosyl_crysJ1_sf"/>
</dbReference>
<keyword evidence="2" id="KW-0378">Hydrolase</keyword>
<dbReference type="InterPro" id="IPR050792">
    <property type="entry name" value="ADP-ribosylglycohydrolase"/>
</dbReference>
<feature type="region of interest" description="Disordered" evidence="3">
    <location>
        <begin position="1"/>
        <end position="23"/>
    </location>
</feature>
<accession>A0ABP5LFR0</accession>